<feature type="compositionally biased region" description="Basic and acidic residues" evidence="1">
    <location>
        <begin position="475"/>
        <end position="490"/>
    </location>
</feature>
<feature type="compositionally biased region" description="Basic and acidic residues" evidence="1">
    <location>
        <begin position="519"/>
        <end position="534"/>
    </location>
</feature>
<proteinExistence type="predicted"/>
<dbReference type="EMBL" id="MU251376">
    <property type="protein sequence ID" value="KAG9238058.1"/>
    <property type="molecule type" value="Genomic_DNA"/>
</dbReference>
<evidence type="ECO:0008006" key="4">
    <source>
        <dbReference type="Google" id="ProtNLM"/>
    </source>
</evidence>
<evidence type="ECO:0000256" key="1">
    <source>
        <dbReference type="SAM" id="MobiDB-lite"/>
    </source>
</evidence>
<reference evidence="2" key="1">
    <citation type="journal article" date="2021" name="IMA Fungus">
        <title>Genomic characterization of three marine fungi, including Emericellopsis atlantica sp. nov. with signatures of a generalist lifestyle and marine biomass degradation.</title>
        <authorList>
            <person name="Hagestad O.C."/>
            <person name="Hou L."/>
            <person name="Andersen J.H."/>
            <person name="Hansen E.H."/>
            <person name="Altermark B."/>
            <person name="Li C."/>
            <person name="Kuhnert E."/>
            <person name="Cox R.J."/>
            <person name="Crous P.W."/>
            <person name="Spatafora J.W."/>
            <person name="Lail K."/>
            <person name="Amirebrahimi M."/>
            <person name="Lipzen A."/>
            <person name="Pangilinan J."/>
            <person name="Andreopoulos W."/>
            <person name="Hayes R.D."/>
            <person name="Ng V."/>
            <person name="Grigoriev I.V."/>
            <person name="Jackson S.A."/>
            <person name="Sutton T.D.S."/>
            <person name="Dobson A.D.W."/>
            <person name="Rama T."/>
        </authorList>
    </citation>
    <scope>NUCLEOTIDE SEQUENCE</scope>
    <source>
        <strain evidence="2">TRa018bII</strain>
    </source>
</reference>
<comment type="caution">
    <text evidence="2">The sequence shown here is derived from an EMBL/GenBank/DDBJ whole genome shotgun (WGS) entry which is preliminary data.</text>
</comment>
<evidence type="ECO:0000313" key="3">
    <source>
        <dbReference type="Proteomes" id="UP000824998"/>
    </source>
</evidence>
<feature type="compositionally biased region" description="Basic and acidic residues" evidence="1">
    <location>
        <begin position="110"/>
        <end position="132"/>
    </location>
</feature>
<feature type="compositionally biased region" description="Polar residues" evidence="1">
    <location>
        <begin position="279"/>
        <end position="312"/>
    </location>
</feature>
<feature type="compositionally biased region" description="Polar residues" evidence="1">
    <location>
        <begin position="241"/>
        <end position="254"/>
    </location>
</feature>
<feature type="compositionally biased region" description="Acidic residues" evidence="1">
    <location>
        <begin position="547"/>
        <end position="557"/>
    </location>
</feature>
<protein>
    <recommendedName>
        <fullName evidence="4">Mucin-7 protein</fullName>
    </recommendedName>
</protein>
<feature type="compositionally biased region" description="Low complexity" evidence="1">
    <location>
        <begin position="318"/>
        <end position="337"/>
    </location>
</feature>
<feature type="compositionally biased region" description="Basic and acidic residues" evidence="1">
    <location>
        <begin position="408"/>
        <end position="420"/>
    </location>
</feature>
<keyword evidence="3" id="KW-1185">Reference proteome</keyword>
<dbReference type="AlphaFoldDB" id="A0A9P7YQF8"/>
<feature type="compositionally biased region" description="Low complexity" evidence="1">
    <location>
        <begin position="492"/>
        <end position="513"/>
    </location>
</feature>
<gene>
    <name evidence="2" type="ORF">BJ875DRAFT_95573</name>
</gene>
<feature type="compositionally biased region" description="Basic and acidic residues" evidence="1">
    <location>
        <begin position="11"/>
        <end position="25"/>
    </location>
</feature>
<sequence>MSGVRGLLAKFENKDLSPAEGDIRGRSPGGEGNGEPAKIGRVRTSFVAVEGANGQLGMRRDDSTSSVFTSTSQRRTSFSENNMSESKVASRPEIGARKRSSLGEAADSAEATKDTDKKVEEANGIENKKEPVVKTATNKSSEKAGGVNTNGSSKSAAVKPVEKSTASKATSRPAPIATSRTAAASKSSPKKPLKSPAPPKTPTTPSRSHAREVKEPEKKATKTILAPPTSKPTRRPSTTSAQASKTRIQESPPQTGFKKPKPRSPTRPVKLPASLMAHTASSGSKTNASPPQVTRQSLSRASGTSQPINSLQAHHAASRSPSRASTTTTKSTLTRKPSALKSGGGRPSLGPPPQVKRQPSRSSLPHQAAPTDDSFLARMMRPTTASASKTAEKPTEPPKRATSVRRPVTKDGPPKPHDTSKASPVQNSRQAAQAKVVTKPTKPVERSPKTLTNPTAPIAMKTPKAQPKAAVEAPVSEKKVPEPMVEKEAAQEPPVDTVPSEPTTTSEPVVEKVSGPEPEALKTEGDVTDKEAPKEGFTSPEVKEAPVVEDIEEDAVAEEPVVAKQEPASIEELVSTPVEIKDEKSQEKAPEVVEKEEIPPVAIAEQETTKEEPAPVVEDPKKDEPTDVETAPVPAQKTIEVEEEDPEDAKAREEIERLNAEFAKIAAESETNEAK</sequence>
<feature type="compositionally biased region" description="Polar residues" evidence="1">
    <location>
        <begin position="421"/>
        <end position="431"/>
    </location>
</feature>
<feature type="compositionally biased region" description="Low complexity" evidence="1">
    <location>
        <begin position="64"/>
        <end position="79"/>
    </location>
</feature>
<dbReference type="Proteomes" id="UP000824998">
    <property type="component" value="Unassembled WGS sequence"/>
</dbReference>
<accession>A0A9P7YQF8</accession>
<feature type="compositionally biased region" description="Basic and acidic residues" evidence="1">
    <location>
        <begin position="579"/>
        <end position="598"/>
    </location>
</feature>
<evidence type="ECO:0000313" key="2">
    <source>
        <dbReference type="EMBL" id="KAG9238058.1"/>
    </source>
</evidence>
<dbReference type="OrthoDB" id="3600083at2759"/>
<feature type="compositionally biased region" description="Basic and acidic residues" evidence="1">
    <location>
        <begin position="209"/>
        <end position="220"/>
    </location>
</feature>
<feature type="compositionally biased region" description="Basic and acidic residues" evidence="1">
    <location>
        <begin position="390"/>
        <end position="399"/>
    </location>
</feature>
<organism evidence="2 3">
    <name type="scientific">Amylocarpus encephaloides</name>
    <dbReference type="NCBI Taxonomy" id="45428"/>
    <lineage>
        <taxon>Eukaryota</taxon>
        <taxon>Fungi</taxon>
        <taxon>Dikarya</taxon>
        <taxon>Ascomycota</taxon>
        <taxon>Pezizomycotina</taxon>
        <taxon>Leotiomycetes</taxon>
        <taxon>Helotiales</taxon>
        <taxon>Helotiales incertae sedis</taxon>
        <taxon>Amylocarpus</taxon>
    </lineage>
</organism>
<name>A0A9P7YQF8_9HELO</name>
<feature type="compositionally biased region" description="Low complexity" evidence="1">
    <location>
        <begin position="177"/>
        <end position="187"/>
    </location>
</feature>
<feature type="compositionally biased region" description="Basic and acidic residues" evidence="1">
    <location>
        <begin position="607"/>
        <end position="625"/>
    </location>
</feature>
<feature type="region of interest" description="Disordered" evidence="1">
    <location>
        <begin position="1"/>
        <end position="651"/>
    </location>
</feature>